<evidence type="ECO:0000313" key="1">
    <source>
        <dbReference type="EMBL" id="KAK2708634.1"/>
    </source>
</evidence>
<reference evidence="1" key="1">
    <citation type="submission" date="2023-07" db="EMBL/GenBank/DDBJ databases">
        <title>Chromosome-level genome assembly of Artemia franciscana.</title>
        <authorList>
            <person name="Jo E."/>
        </authorList>
    </citation>
    <scope>NUCLEOTIDE SEQUENCE</scope>
    <source>
        <tissue evidence="1">Whole body</tissue>
    </source>
</reference>
<accession>A0AA88HE51</accession>
<evidence type="ECO:0000313" key="2">
    <source>
        <dbReference type="Proteomes" id="UP001187531"/>
    </source>
</evidence>
<dbReference type="EMBL" id="JAVRJZ010000018">
    <property type="protein sequence ID" value="KAK2708634.1"/>
    <property type="molecule type" value="Genomic_DNA"/>
</dbReference>
<dbReference type="Proteomes" id="UP001187531">
    <property type="component" value="Unassembled WGS sequence"/>
</dbReference>
<sequence length="175" mass="19311">MVLAYDAKRENALIFDAESCQVFFRKDVSKDFRDNGFSDIPSLANTIGSLNVEAESEVCCKNIVKSVAECDASPSIRADSDVSVFQSDSSPSVSLEMDASKGLDISSDSSQGFVVRLVKRDMVPAQSIKRVRVRTQLLEGAKFSLSYFSPVDHSKLLEIETQLVEIDEITFSTYC</sequence>
<organism evidence="1 2">
    <name type="scientific">Artemia franciscana</name>
    <name type="common">Brine shrimp</name>
    <name type="synonym">Artemia sanfranciscana</name>
    <dbReference type="NCBI Taxonomy" id="6661"/>
    <lineage>
        <taxon>Eukaryota</taxon>
        <taxon>Metazoa</taxon>
        <taxon>Ecdysozoa</taxon>
        <taxon>Arthropoda</taxon>
        <taxon>Crustacea</taxon>
        <taxon>Branchiopoda</taxon>
        <taxon>Anostraca</taxon>
        <taxon>Artemiidae</taxon>
        <taxon>Artemia</taxon>
    </lineage>
</organism>
<gene>
    <name evidence="1" type="ORF">QYM36_014286</name>
</gene>
<protein>
    <submittedName>
        <fullName evidence="1">Uncharacterized protein</fullName>
    </submittedName>
</protein>
<comment type="caution">
    <text evidence="1">The sequence shown here is derived from an EMBL/GenBank/DDBJ whole genome shotgun (WGS) entry which is preliminary data.</text>
</comment>
<dbReference type="AlphaFoldDB" id="A0AA88HE51"/>
<name>A0AA88HE51_ARTSF</name>
<proteinExistence type="predicted"/>
<keyword evidence="2" id="KW-1185">Reference proteome</keyword>